<dbReference type="OrthoDB" id="10027144at2759"/>
<keyword evidence="2" id="KW-0175">Coiled coil</keyword>
<dbReference type="CDD" id="cd00105">
    <property type="entry name" value="KH-I"/>
    <property type="match status" value="2"/>
</dbReference>
<evidence type="ECO:0000313" key="4">
    <source>
        <dbReference type="EMBL" id="WWD19650.1"/>
    </source>
</evidence>
<dbReference type="SUPFAM" id="SSF54791">
    <property type="entry name" value="Eukaryotic type KH-domain (KH-domain type I)"/>
    <property type="match status" value="11"/>
</dbReference>
<dbReference type="GO" id="GO:0005737">
    <property type="term" value="C:cytoplasm"/>
    <property type="evidence" value="ECO:0007669"/>
    <property type="project" value="TreeGrafter"/>
</dbReference>
<reference evidence="4" key="2">
    <citation type="submission" date="2024-01" db="EMBL/GenBank/DDBJ databases">
        <title>Comparative genomics of Cryptococcus and Kwoniella reveals pathogenesis evolution and contrasting modes of karyotype evolution via chromosome fusion or intercentromeric recombination.</title>
        <authorList>
            <person name="Coelho M.A."/>
            <person name="David-Palma M."/>
            <person name="Shea T."/>
            <person name="Bowers K."/>
            <person name="McGinley-Smith S."/>
            <person name="Mohammad A.W."/>
            <person name="Gnirke A."/>
            <person name="Yurkov A.M."/>
            <person name="Nowrousian M."/>
            <person name="Sun S."/>
            <person name="Cuomo C.A."/>
            <person name="Heitman J."/>
        </authorList>
    </citation>
    <scope>NUCLEOTIDE SEQUENCE</scope>
    <source>
        <strain evidence="4">CBS 12478</strain>
    </source>
</reference>
<dbReference type="SMART" id="SM00322">
    <property type="entry name" value="KH"/>
    <property type="match status" value="12"/>
</dbReference>
<feature type="region of interest" description="Disordered" evidence="3">
    <location>
        <begin position="1"/>
        <end position="76"/>
    </location>
</feature>
<feature type="region of interest" description="Disordered" evidence="3">
    <location>
        <begin position="231"/>
        <end position="255"/>
    </location>
</feature>
<dbReference type="GO" id="GO:0003729">
    <property type="term" value="F:mRNA binding"/>
    <property type="evidence" value="ECO:0007669"/>
    <property type="project" value="TreeGrafter"/>
</dbReference>
<organism evidence="4 5">
    <name type="scientific">Kwoniella shandongensis</name>
    <dbReference type="NCBI Taxonomy" id="1734106"/>
    <lineage>
        <taxon>Eukaryota</taxon>
        <taxon>Fungi</taxon>
        <taxon>Dikarya</taxon>
        <taxon>Basidiomycota</taxon>
        <taxon>Agaricomycotina</taxon>
        <taxon>Tremellomycetes</taxon>
        <taxon>Tremellales</taxon>
        <taxon>Cryptococcaceae</taxon>
        <taxon>Kwoniella</taxon>
    </lineage>
</organism>
<evidence type="ECO:0000256" key="2">
    <source>
        <dbReference type="SAM" id="Coils"/>
    </source>
</evidence>
<feature type="compositionally biased region" description="Low complexity" evidence="3">
    <location>
        <begin position="39"/>
        <end position="52"/>
    </location>
</feature>
<dbReference type="Pfam" id="PF22952">
    <property type="entry name" value="KH_11"/>
    <property type="match status" value="1"/>
</dbReference>
<protein>
    <submittedName>
        <fullName evidence="4">Uncharacterized protein</fullName>
    </submittedName>
</protein>
<name>A0A5M6C104_9TREE</name>
<dbReference type="PANTHER" id="PTHR10627:SF31">
    <property type="entry name" value="DODECA-SATELLITE-BINDING PROTEIN 1, ISOFORM A"/>
    <property type="match status" value="1"/>
</dbReference>
<dbReference type="PANTHER" id="PTHR10627">
    <property type="entry name" value="SCP160"/>
    <property type="match status" value="1"/>
</dbReference>
<keyword evidence="5" id="KW-1185">Reference proteome</keyword>
<dbReference type="InterPro" id="IPR054548">
    <property type="entry name" value="SCP160-like_KH"/>
</dbReference>
<evidence type="ECO:0000256" key="3">
    <source>
        <dbReference type="SAM" id="MobiDB-lite"/>
    </source>
</evidence>
<dbReference type="RefSeq" id="XP_031861744.1">
    <property type="nucleotide sequence ID" value="XM_032004142.1"/>
</dbReference>
<dbReference type="InterPro" id="IPR004088">
    <property type="entry name" value="KH_dom_type_1"/>
</dbReference>
<evidence type="ECO:0000313" key="5">
    <source>
        <dbReference type="Proteomes" id="UP000322225"/>
    </source>
</evidence>
<gene>
    <name evidence="4" type="ORF">CI109_104112</name>
</gene>
<accession>A0A5M6C104</accession>
<dbReference type="GeneID" id="43588275"/>
<dbReference type="CDD" id="cd22408">
    <property type="entry name" value="KH-I_Vigilin_rpt4"/>
    <property type="match status" value="1"/>
</dbReference>
<feature type="region of interest" description="Disordered" evidence="3">
    <location>
        <begin position="1116"/>
        <end position="1137"/>
    </location>
</feature>
<reference evidence="4" key="1">
    <citation type="submission" date="2017-08" db="EMBL/GenBank/DDBJ databases">
        <authorList>
            <person name="Cuomo C."/>
            <person name="Billmyre B."/>
            <person name="Heitman J."/>
        </authorList>
    </citation>
    <scope>NUCLEOTIDE SEQUENCE</scope>
    <source>
        <strain evidence="4">CBS 12478</strain>
    </source>
</reference>
<evidence type="ECO:0000256" key="1">
    <source>
        <dbReference type="ARBA" id="ARBA00022737"/>
    </source>
</evidence>
<proteinExistence type="predicted"/>
<dbReference type="InterPro" id="IPR004087">
    <property type="entry name" value="KH_dom"/>
</dbReference>
<sequence>MAFSAAELQKRHGLEGAPDPFPTLGGGASVPTPAAYKKTSTSTSNNGTPSNGAATPVDTSSEDAFPSLGTSSAPATTITKPAVSMWATKPATVKAGGNKSSKLGVTAPGGLGRSGAPTAGSHPFSDTFSIPASDLVQGKTAADTIKKVQEQTGAIVESSTQMRTGLKTFLLKAADQKRLVVARRLIERGLSKPVTIQVEVPITTLGTIIGPKGATLKSITEVTTTKIDIPRRDTLPAYDPNDAASDAGSDDEADEPQVAISITGPSVATADAKNRILSLISHKTSQSSTSIKTIPSSYYPFIAGPKGVKARQLEEELGGGEVKVHVPPPAVWKALEKQAQDDGEEADVNGKERDLSIKVKGEKEKVKVVVAEILKQYEILNDSLRELKISIPKRQHRFLVGAAADDILDQTGCIVELPPVEDPSDQCVIRGPQPSLIPALSLVMDKANAIAVEMVDVVALHRPNTSDPLAHAKRVLRYLLRASKLRSIADAHSGVKVFPPFASAVANTGSVVIEIVGEDKSQVSKAKEEVAQVVKSVLPAGVASAEIDNLVHSFLIGKKGAKIAQFEQTHNVTTVFPPANEESSDVLLIYTGPLDSLPSDKKTRDAKLKEILAAASDAISKLAKEAADIKTEVLDVEKKWHRYIIGQAGTVLNALIGEDQLVNVKVGSSGKGAASNGSDEDTVTVRGPSGEVERVINQIKQIVEDAKNDDIVNGYTVEFAVDKKHVPHLVGSSGAAINKLRETLGVRINFDDEPESGAKKVTKKAVVHCKIIGRKEAVDEARRRLDAQIEKLEDETTEVLTIKRAIQPALIGAGGKYAIRLEEKYGVKISFPRDSKDKEGAANVNPDQVTVRGGKKGVAAVKAELLEAAAFETESRQTATFTVPSKAVAQIVGKQGSTINGIKDETGAQIDIDKNPGDDGKTTITVRGDKKAIAAAKAAVLAVVEELGDEITLEVQIDPKYHRTLIGQGGQKLRDLIASAGGPSEGFKQAGLVTFPKSGDETTDKVRLRGDSKVVKKIKEELEKQVAVLKETKVIGVVVPASQHASKIGRGGSALQDLQRKTGAVVHFPGSRQYGSIGEIENKSELGDAEESDIVKVVGTKEVIAKAAELLQVFNERPARTDSRQGRSGTPDLPSRSISIPSKYYHAIAEQQNLIRSIRNVGGFITIPQPAPPKPAAVKPSANGSGDGLAAKAARIDLDAEEQNSGDVEGEFEIVENYKDAVDGELEWSVRAKEEDLDKVVSILENALEKAKSASHVGLLTGLPRSAFPRIIGSKGATISRLRAETGADIQVSKDDDLITIVGDRDSVVQAKDAVLQIVSRPSRGDRY</sequence>
<dbReference type="Pfam" id="PF00013">
    <property type="entry name" value="KH_1"/>
    <property type="match status" value="8"/>
</dbReference>
<dbReference type="Gene3D" id="3.30.1370.10">
    <property type="entry name" value="K Homology domain, type 1"/>
    <property type="match status" value="11"/>
</dbReference>
<dbReference type="InterPro" id="IPR036612">
    <property type="entry name" value="KH_dom_type_1_sf"/>
</dbReference>
<dbReference type="EMBL" id="CP144057">
    <property type="protein sequence ID" value="WWD19650.1"/>
    <property type="molecule type" value="Genomic_DNA"/>
</dbReference>
<feature type="coiled-coil region" evidence="2">
    <location>
        <begin position="612"/>
        <end position="639"/>
    </location>
</feature>
<dbReference type="KEGG" id="ksn:43588275"/>
<keyword evidence="1" id="KW-0677">Repeat</keyword>
<dbReference type="Proteomes" id="UP000322225">
    <property type="component" value="Chromosome 7"/>
</dbReference>
<dbReference type="PROSITE" id="PS50084">
    <property type="entry name" value="KH_TYPE_1"/>
    <property type="match status" value="9"/>
</dbReference>